<proteinExistence type="predicted"/>
<gene>
    <name evidence="1" type="ORF">BPMI_03313</name>
</gene>
<evidence type="ECO:0000313" key="1">
    <source>
        <dbReference type="EMBL" id="KMQ81016.1"/>
    </source>
</evidence>
<comment type="caution">
    <text evidence="1">The sequence shown here is derived from an EMBL/GenBank/DDBJ whole genome shotgun (WGS) entry which is preliminary data.</text>
</comment>
<reference evidence="1 2" key="1">
    <citation type="submission" date="2015-06" db="EMBL/GenBank/DDBJ databases">
        <title>Comparative genomics of Burkholderia leaf nodule symbionts.</title>
        <authorList>
            <person name="Carlier A."/>
            <person name="Eberl L."/>
            <person name="Pinto-Carbo M."/>
        </authorList>
    </citation>
    <scope>NUCLEOTIDE SEQUENCE [LARGE SCALE GENOMIC DNA]</scope>
    <source>
        <strain evidence="1 2">UZHbot3</strain>
    </source>
</reference>
<sequence>MIAKSIAIKVRGGRSDGCMAKAVGLISGGLRSVLDSGLNVSQGWLIAVQELAAGIVRRRTNGEERLSKPEFSTWESGGKRIASLTAEAEVPGGHPNSSGYGQLVQSSLIDERPLLHQLSRD</sequence>
<accession>A0ABR5HNS9</accession>
<dbReference type="EMBL" id="LELG01000019">
    <property type="protein sequence ID" value="KMQ81016.1"/>
    <property type="molecule type" value="Genomic_DNA"/>
</dbReference>
<dbReference type="Proteomes" id="UP000242951">
    <property type="component" value="Unassembled WGS sequence"/>
</dbReference>
<organism evidence="1 2">
    <name type="scientific">Candidatus Burkholderia pumila</name>
    <dbReference type="NCBI Taxonomy" id="1090375"/>
    <lineage>
        <taxon>Bacteria</taxon>
        <taxon>Pseudomonadati</taxon>
        <taxon>Pseudomonadota</taxon>
        <taxon>Betaproteobacteria</taxon>
        <taxon>Burkholderiales</taxon>
        <taxon>Burkholderiaceae</taxon>
        <taxon>Burkholderia</taxon>
    </lineage>
</organism>
<name>A0ABR5HNS9_9BURK</name>
<evidence type="ECO:0000313" key="2">
    <source>
        <dbReference type="Proteomes" id="UP000242951"/>
    </source>
</evidence>
<keyword evidence="2" id="KW-1185">Reference proteome</keyword>
<protein>
    <submittedName>
        <fullName evidence="1">Uncharacterized protein</fullName>
    </submittedName>
</protein>